<protein>
    <submittedName>
        <fullName evidence="2">Uncharacterized protein</fullName>
    </submittedName>
</protein>
<dbReference type="KEGG" id="nhu:H0264_30500"/>
<dbReference type="Proteomes" id="UP000515512">
    <property type="component" value="Chromosome"/>
</dbReference>
<keyword evidence="1" id="KW-0732">Signal</keyword>
<organism evidence="2 3">
    <name type="scientific">Nocardia huaxiensis</name>
    <dbReference type="NCBI Taxonomy" id="2755382"/>
    <lineage>
        <taxon>Bacteria</taxon>
        <taxon>Bacillati</taxon>
        <taxon>Actinomycetota</taxon>
        <taxon>Actinomycetes</taxon>
        <taxon>Mycobacteriales</taxon>
        <taxon>Nocardiaceae</taxon>
        <taxon>Nocardia</taxon>
    </lineage>
</organism>
<gene>
    <name evidence="2" type="ORF">H0264_30500</name>
</gene>
<evidence type="ECO:0000313" key="2">
    <source>
        <dbReference type="EMBL" id="QLY29544.1"/>
    </source>
</evidence>
<evidence type="ECO:0000313" key="3">
    <source>
        <dbReference type="Proteomes" id="UP000515512"/>
    </source>
</evidence>
<keyword evidence="3" id="KW-1185">Reference proteome</keyword>
<dbReference type="RefSeq" id="WP_181580748.1">
    <property type="nucleotide sequence ID" value="NZ_CP059399.1"/>
</dbReference>
<name>A0A7D6Z2U9_9NOCA</name>
<feature type="signal peptide" evidence="1">
    <location>
        <begin position="1"/>
        <end position="36"/>
    </location>
</feature>
<dbReference type="AlphaFoldDB" id="A0A7D6Z2U9"/>
<sequence length="80" mass="8447">MPSKLKPGARRTAARIVAIGMLAALPLAAVSVAASADPIVYEPPAYVAPDPGTDPAIMLLMNQIPPDMEKQLKHEDRSCP</sequence>
<reference evidence="2 3" key="1">
    <citation type="submission" date="2020-07" db="EMBL/GenBank/DDBJ databases">
        <authorList>
            <person name="Zhuang K."/>
            <person name="Ran Y."/>
        </authorList>
    </citation>
    <scope>NUCLEOTIDE SEQUENCE [LARGE SCALE GENOMIC DNA]</scope>
    <source>
        <strain evidence="2 3">WCH-YHL-001</strain>
    </source>
</reference>
<proteinExistence type="predicted"/>
<feature type="chain" id="PRO_5028034638" evidence="1">
    <location>
        <begin position="37"/>
        <end position="80"/>
    </location>
</feature>
<dbReference type="EMBL" id="CP059399">
    <property type="protein sequence ID" value="QLY29544.1"/>
    <property type="molecule type" value="Genomic_DNA"/>
</dbReference>
<evidence type="ECO:0000256" key="1">
    <source>
        <dbReference type="SAM" id="SignalP"/>
    </source>
</evidence>
<accession>A0A7D6Z2U9</accession>